<evidence type="ECO:0000256" key="6">
    <source>
        <dbReference type="ARBA" id="ARBA00034003"/>
    </source>
</evidence>
<dbReference type="GO" id="GO:0005524">
    <property type="term" value="F:ATP binding"/>
    <property type="evidence" value="ECO:0007669"/>
    <property type="project" value="InterPro"/>
</dbReference>
<dbReference type="PANTHER" id="PTHR47810:SF1">
    <property type="entry name" value="DNA LIGASE B"/>
    <property type="match status" value="1"/>
</dbReference>
<dbReference type="OrthoDB" id="9782700at2"/>
<organism evidence="9 10">
    <name type="scientific">Reinekea marinisedimentorum</name>
    <dbReference type="NCBI Taxonomy" id="230495"/>
    <lineage>
        <taxon>Bacteria</taxon>
        <taxon>Pseudomonadati</taxon>
        <taxon>Pseudomonadota</taxon>
        <taxon>Gammaproteobacteria</taxon>
        <taxon>Oceanospirillales</taxon>
        <taxon>Saccharospirillaceae</taxon>
        <taxon>Reinekea</taxon>
    </lineage>
</organism>
<dbReference type="Gene3D" id="3.30.1490.70">
    <property type="match status" value="1"/>
</dbReference>
<gene>
    <name evidence="9" type="ORF">BCF53_11920</name>
</gene>
<evidence type="ECO:0000313" key="10">
    <source>
        <dbReference type="Proteomes" id="UP000295793"/>
    </source>
</evidence>
<dbReference type="InterPro" id="IPR012310">
    <property type="entry name" value="DNA_ligase_ATP-dep_cent"/>
</dbReference>
<keyword evidence="4" id="KW-0227">DNA damage</keyword>
<evidence type="ECO:0000256" key="3">
    <source>
        <dbReference type="ARBA" id="ARBA00022705"/>
    </source>
</evidence>
<dbReference type="Pfam" id="PF14743">
    <property type="entry name" value="DNA_ligase_OB_2"/>
    <property type="match status" value="1"/>
</dbReference>
<dbReference type="InterPro" id="IPR050326">
    <property type="entry name" value="NAD_dep_DNA_ligaseB"/>
</dbReference>
<dbReference type="InterPro" id="IPR012340">
    <property type="entry name" value="NA-bd_OB-fold"/>
</dbReference>
<protein>
    <submittedName>
        <fullName evidence="9">DNA ligase-1</fullName>
    </submittedName>
</protein>
<evidence type="ECO:0000256" key="5">
    <source>
        <dbReference type="ARBA" id="ARBA00023204"/>
    </source>
</evidence>
<keyword evidence="2 9" id="KW-0436">Ligase</keyword>
<dbReference type="CDD" id="cd08041">
    <property type="entry name" value="OBF_kDNA_ligase_like"/>
    <property type="match status" value="1"/>
</dbReference>
<reference evidence="9 10" key="1">
    <citation type="submission" date="2019-03" db="EMBL/GenBank/DDBJ databases">
        <title>Genomic Encyclopedia of Archaeal and Bacterial Type Strains, Phase II (KMG-II): from individual species to whole genera.</title>
        <authorList>
            <person name="Goeker M."/>
        </authorList>
    </citation>
    <scope>NUCLEOTIDE SEQUENCE [LARGE SCALE GENOMIC DNA]</scope>
    <source>
        <strain evidence="9 10">DSM 15388</strain>
    </source>
</reference>
<dbReference type="AlphaFoldDB" id="A0A4R3HWT3"/>
<comment type="catalytic activity">
    <reaction evidence="6">
        <text>ATP + (deoxyribonucleotide)n-3'-hydroxyl + 5'-phospho-(deoxyribonucleotide)m = (deoxyribonucleotide)n+m + AMP + diphosphate.</text>
        <dbReference type="EC" id="6.5.1.1"/>
    </reaction>
</comment>
<dbReference type="RefSeq" id="WP_132703307.1">
    <property type="nucleotide sequence ID" value="NZ_SLZR01000019.1"/>
</dbReference>
<name>A0A4R3HWT3_9GAMM</name>
<evidence type="ECO:0000313" key="9">
    <source>
        <dbReference type="EMBL" id="TCS37598.1"/>
    </source>
</evidence>
<dbReference type="CDD" id="cd07896">
    <property type="entry name" value="Adenylation_kDNA_ligase_like"/>
    <property type="match status" value="1"/>
</dbReference>
<comment type="cofactor">
    <cofactor evidence="1">
        <name>a divalent metal cation</name>
        <dbReference type="ChEBI" id="CHEBI:60240"/>
    </cofactor>
</comment>
<accession>A0A4R3HWT3</accession>
<feature type="domain" description="ATP-dependent DNA ligase family profile" evidence="7">
    <location>
        <begin position="35"/>
        <end position="200"/>
    </location>
</feature>
<evidence type="ECO:0000256" key="1">
    <source>
        <dbReference type="ARBA" id="ARBA00001968"/>
    </source>
</evidence>
<sequence length="282" mass="31141">MPAIFCVLLFCVLVTLPVAVVAAQSDLPLMKARELTTEVDIRQFSVSEKYDGVRALWTGQHLLTRSGHVIAAPEWLTAGLPEATAVEGELWLGRGRFDEVSALVRRYDASDAGWQQVRFMVFDLPYSTLNYSQRMAQLEQLQQSFISPALKLVPRFTVEDQAALDAALAKVVADGGEGLMLNRVDALYQPVRSGAILKYKPEYDAEAEVVGYSPGQGKYAGMMGSLIVRDELGRSFKIGTGFTDAERASPPAIGERVSYQYSGFTSSGLPKFPRFLRVYREI</sequence>
<evidence type="ECO:0000259" key="7">
    <source>
        <dbReference type="Pfam" id="PF01068"/>
    </source>
</evidence>
<feature type="domain" description="DNA ligase OB-like" evidence="8">
    <location>
        <begin position="214"/>
        <end position="278"/>
    </location>
</feature>
<evidence type="ECO:0000256" key="4">
    <source>
        <dbReference type="ARBA" id="ARBA00022763"/>
    </source>
</evidence>
<dbReference type="GO" id="GO:0006260">
    <property type="term" value="P:DNA replication"/>
    <property type="evidence" value="ECO:0007669"/>
    <property type="project" value="UniProtKB-KW"/>
</dbReference>
<dbReference type="EMBL" id="SLZR01000019">
    <property type="protein sequence ID" value="TCS37598.1"/>
    <property type="molecule type" value="Genomic_DNA"/>
</dbReference>
<dbReference type="Gene3D" id="3.30.470.30">
    <property type="entry name" value="DNA ligase/mRNA capping enzyme"/>
    <property type="match status" value="1"/>
</dbReference>
<keyword evidence="3" id="KW-0235">DNA replication</keyword>
<evidence type="ECO:0000259" key="8">
    <source>
        <dbReference type="Pfam" id="PF14743"/>
    </source>
</evidence>
<dbReference type="GO" id="GO:0006310">
    <property type="term" value="P:DNA recombination"/>
    <property type="evidence" value="ECO:0007669"/>
    <property type="project" value="InterPro"/>
</dbReference>
<keyword evidence="5" id="KW-0234">DNA repair</keyword>
<dbReference type="Gene3D" id="2.40.50.140">
    <property type="entry name" value="Nucleic acid-binding proteins"/>
    <property type="match status" value="1"/>
</dbReference>
<dbReference type="PANTHER" id="PTHR47810">
    <property type="entry name" value="DNA LIGASE"/>
    <property type="match status" value="1"/>
</dbReference>
<dbReference type="Proteomes" id="UP000295793">
    <property type="component" value="Unassembled WGS sequence"/>
</dbReference>
<dbReference type="InterPro" id="IPR029319">
    <property type="entry name" value="DNA_ligase_OB"/>
</dbReference>
<dbReference type="SUPFAM" id="SSF50249">
    <property type="entry name" value="Nucleic acid-binding proteins"/>
    <property type="match status" value="1"/>
</dbReference>
<dbReference type="GO" id="GO:0006281">
    <property type="term" value="P:DNA repair"/>
    <property type="evidence" value="ECO:0007669"/>
    <property type="project" value="UniProtKB-KW"/>
</dbReference>
<dbReference type="Pfam" id="PF01068">
    <property type="entry name" value="DNA_ligase_A_M"/>
    <property type="match status" value="1"/>
</dbReference>
<comment type="caution">
    <text evidence="9">The sequence shown here is derived from an EMBL/GenBank/DDBJ whole genome shotgun (WGS) entry which is preliminary data.</text>
</comment>
<dbReference type="GO" id="GO:0003910">
    <property type="term" value="F:DNA ligase (ATP) activity"/>
    <property type="evidence" value="ECO:0007669"/>
    <property type="project" value="UniProtKB-EC"/>
</dbReference>
<dbReference type="NCBIfam" id="NF006592">
    <property type="entry name" value="PRK09125.1"/>
    <property type="match status" value="1"/>
</dbReference>
<keyword evidence="10" id="KW-1185">Reference proteome</keyword>
<proteinExistence type="predicted"/>
<evidence type="ECO:0000256" key="2">
    <source>
        <dbReference type="ARBA" id="ARBA00022598"/>
    </source>
</evidence>
<dbReference type="SUPFAM" id="SSF56091">
    <property type="entry name" value="DNA ligase/mRNA capping enzyme, catalytic domain"/>
    <property type="match status" value="1"/>
</dbReference>